<keyword evidence="5 12" id="KW-0812">Transmembrane</keyword>
<dbReference type="CDD" id="cd16015">
    <property type="entry name" value="LTA_synthase"/>
    <property type="match status" value="1"/>
</dbReference>
<dbReference type="Gene3D" id="3.30.1120.170">
    <property type="match status" value="1"/>
</dbReference>
<comment type="caution">
    <text evidence="14">The sequence shown here is derived from an EMBL/GenBank/DDBJ whole genome shotgun (WGS) entry which is preliminary data.</text>
</comment>
<dbReference type="InterPro" id="IPR050448">
    <property type="entry name" value="OpgB/LTA_synthase_biosynth"/>
</dbReference>
<comment type="subcellular location">
    <subcellularLocation>
        <location evidence="1">Cell membrane</location>
        <topology evidence="1">Multi-pass membrane protein</topology>
    </subcellularLocation>
</comment>
<evidence type="ECO:0000256" key="11">
    <source>
        <dbReference type="SAM" id="MobiDB-lite"/>
    </source>
</evidence>
<evidence type="ECO:0000256" key="10">
    <source>
        <dbReference type="PIRSR" id="PIRSR005091-3"/>
    </source>
</evidence>
<evidence type="ECO:0000256" key="5">
    <source>
        <dbReference type="ARBA" id="ARBA00022692"/>
    </source>
</evidence>
<dbReference type="RefSeq" id="WP_057756013.1">
    <property type="nucleotide sequence ID" value="NZ_JQBP01000005.1"/>
</dbReference>
<evidence type="ECO:0000256" key="1">
    <source>
        <dbReference type="ARBA" id="ARBA00004651"/>
    </source>
</evidence>
<proteinExistence type="inferred from homology"/>
<comment type="similarity">
    <text evidence="3">Belongs to the LTA synthase family.</text>
</comment>
<evidence type="ECO:0000313" key="15">
    <source>
        <dbReference type="Proteomes" id="UP000051655"/>
    </source>
</evidence>
<evidence type="ECO:0000256" key="9">
    <source>
        <dbReference type="PIRSR" id="PIRSR005091-2"/>
    </source>
</evidence>
<dbReference type="AlphaFoldDB" id="A0A0R2JC32"/>
<feature type="region of interest" description="Disordered" evidence="11">
    <location>
        <begin position="675"/>
        <end position="723"/>
    </location>
</feature>
<dbReference type="OrthoDB" id="5901192at2"/>
<evidence type="ECO:0000313" key="14">
    <source>
        <dbReference type="EMBL" id="KRN74843.1"/>
    </source>
</evidence>
<dbReference type="InterPro" id="IPR012160">
    <property type="entry name" value="LtaS-like"/>
</dbReference>
<comment type="pathway">
    <text evidence="2">Cell wall biogenesis; lipoteichoic acid biosynthesis.</text>
</comment>
<dbReference type="PANTHER" id="PTHR47371">
    <property type="entry name" value="LIPOTEICHOIC ACID SYNTHASE"/>
    <property type="match status" value="1"/>
</dbReference>
<evidence type="ECO:0000256" key="3">
    <source>
        <dbReference type="ARBA" id="ARBA00009983"/>
    </source>
</evidence>
<dbReference type="PATRIC" id="fig|1616.3.peg.1150"/>
<feature type="transmembrane region" description="Helical" evidence="12">
    <location>
        <begin position="51"/>
        <end position="72"/>
    </location>
</feature>
<dbReference type="STRING" id="1616.IV73_GL001120"/>
<evidence type="ECO:0000256" key="6">
    <source>
        <dbReference type="ARBA" id="ARBA00022989"/>
    </source>
</evidence>
<keyword evidence="9" id="KW-0479">Metal-binding</keyword>
<keyword evidence="6 12" id="KW-1133">Transmembrane helix</keyword>
<dbReference type="Proteomes" id="UP000051655">
    <property type="component" value="Unassembled WGS sequence"/>
</dbReference>
<feature type="binding site" evidence="9">
    <location>
        <position position="425"/>
    </location>
    <ligand>
        <name>substrate</name>
    </ligand>
</feature>
<sequence length="723" mass="81694">MQRVMTKLKKWWPDFNSVVGFFILSVFLITLKTYWAYQTAFSLGAKGVLQQFLLVVNPLPTAIILFGIALYFRGKISYWLMILMNFIQSAWLFANMLYYREFTDFISLNIAKTSGSLSLEKAINGIIQPSDFLVFLDIIILIILLAVHWIKIDPMRVPRRVAMLITILGIVLMGAFFGVASKDRSGLLTRTFDNNYIVKYLGLNEYAAYNLVKTHEQANEVKQAKASDLDQIKQFVNSNKTLANSATYGQAKGKNVIIFHLESFQQFLLDYRWEGQEVTPNLNAFYHDQNTTAFDNFYNEVGQGKTADAELMLETSLFGTSSGSAMTNYGTNNTFQAMPALLKQEGNYTSAAFHGDVGSFWNRDNTYKNWGYDYFFSKAYYQNADNPDYNVGYGMKDKIFLKDTANYMQQLPQPFYSKVITVTNHYPYDLDDKNISINKTNTNDKTVDGYVQTARYLDQAFGEFEQNLKDSGLWDNSMVVLYGDHYGISDNHKDAIAKLIGKKELTPLDLANWQKVPLMIRVPGMQGGINHTYGGEIDVMPTLLGLLGIQDSHLVGFGQDLFSDQNKQIVPFRNGNWVSSEYTKYGSNYYVTATGTKIDPKSDPRAKVAIDAANKYVETSLRSSDKIVQGNLLRFLDKQDVPKNKTKDLSYKKSVGMKKLKHSQKDKTSIVAQNDGNIFAYQTNAPELGGDRQSKQDGEDNTNSTDIATPESILNGHGSDHDK</sequence>
<gene>
    <name evidence="14" type="ORF">IV73_GL001120</name>
</gene>
<protein>
    <recommendedName>
        <fullName evidence="13">Sulfatase N-terminal domain-containing protein</fullName>
    </recommendedName>
</protein>
<keyword evidence="15" id="KW-1185">Reference proteome</keyword>
<feature type="compositionally biased region" description="Polar residues" evidence="11">
    <location>
        <begin position="675"/>
        <end position="685"/>
    </location>
</feature>
<dbReference type="SUPFAM" id="SSF53649">
    <property type="entry name" value="Alkaline phosphatase-like"/>
    <property type="match status" value="1"/>
</dbReference>
<dbReference type="PANTHER" id="PTHR47371:SF3">
    <property type="entry name" value="PHOSPHOGLYCEROL TRANSFERASE I"/>
    <property type="match status" value="1"/>
</dbReference>
<dbReference type="Gene3D" id="3.40.720.10">
    <property type="entry name" value="Alkaline Phosphatase, subunit A"/>
    <property type="match status" value="1"/>
</dbReference>
<feature type="binding site" evidence="10">
    <location>
        <position position="484"/>
    </location>
    <ligand>
        <name>Mn(2+)</name>
        <dbReference type="ChEBI" id="CHEBI:29035"/>
    </ligand>
</feature>
<organism evidence="14 15">
    <name type="scientific">Weissella kandleri</name>
    <dbReference type="NCBI Taxonomy" id="1616"/>
    <lineage>
        <taxon>Bacteria</taxon>
        <taxon>Bacillati</taxon>
        <taxon>Bacillota</taxon>
        <taxon>Bacilli</taxon>
        <taxon>Lactobacillales</taxon>
        <taxon>Lactobacillaceae</taxon>
        <taxon>Weissella</taxon>
    </lineage>
</organism>
<name>A0A0R2JC32_9LACO</name>
<feature type="active site" evidence="8">
    <location>
        <position position="306"/>
    </location>
</feature>
<dbReference type="Pfam" id="PF00884">
    <property type="entry name" value="Sulfatase"/>
    <property type="match status" value="1"/>
</dbReference>
<dbReference type="InterPro" id="IPR017850">
    <property type="entry name" value="Alkaline_phosphatase_core_sf"/>
</dbReference>
<feature type="transmembrane region" description="Helical" evidence="12">
    <location>
        <begin position="12"/>
        <end position="31"/>
    </location>
</feature>
<feature type="transmembrane region" description="Helical" evidence="12">
    <location>
        <begin position="79"/>
        <end position="99"/>
    </location>
</feature>
<dbReference type="EMBL" id="JQBP01000005">
    <property type="protein sequence ID" value="KRN74843.1"/>
    <property type="molecule type" value="Genomic_DNA"/>
</dbReference>
<feature type="transmembrane region" description="Helical" evidence="12">
    <location>
        <begin position="132"/>
        <end position="150"/>
    </location>
</feature>
<dbReference type="PIRSF" id="PIRSF005091">
    <property type="entry name" value="Mmb_sulf_HI1246"/>
    <property type="match status" value="1"/>
</dbReference>
<feature type="transmembrane region" description="Helical" evidence="12">
    <location>
        <begin position="162"/>
        <end position="180"/>
    </location>
</feature>
<evidence type="ECO:0000256" key="7">
    <source>
        <dbReference type="ARBA" id="ARBA00023136"/>
    </source>
</evidence>
<evidence type="ECO:0000256" key="12">
    <source>
        <dbReference type="SAM" id="Phobius"/>
    </source>
</evidence>
<feature type="binding site" evidence="10">
    <location>
        <position position="306"/>
    </location>
    <ligand>
        <name>Mn(2+)</name>
        <dbReference type="ChEBI" id="CHEBI:29035"/>
    </ligand>
</feature>
<keyword evidence="7 12" id="KW-0472">Membrane</keyword>
<keyword evidence="9" id="KW-0464">Manganese</keyword>
<evidence type="ECO:0000259" key="13">
    <source>
        <dbReference type="Pfam" id="PF00884"/>
    </source>
</evidence>
<feature type="binding site" evidence="10">
    <location>
        <position position="485"/>
    </location>
    <ligand>
        <name>Mn(2+)</name>
        <dbReference type="ChEBI" id="CHEBI:29035"/>
    </ligand>
</feature>
<feature type="binding site" evidence="10">
    <location>
        <position position="262"/>
    </location>
    <ligand>
        <name>Mn(2+)</name>
        <dbReference type="ChEBI" id="CHEBI:29035"/>
    </ligand>
</feature>
<feature type="compositionally biased region" description="Basic and acidic residues" evidence="11">
    <location>
        <begin position="689"/>
        <end position="698"/>
    </location>
</feature>
<reference evidence="14 15" key="1">
    <citation type="journal article" date="2015" name="Genome Announc.">
        <title>Expanding the biotechnology potential of lactobacilli through comparative genomics of 213 strains and associated genera.</title>
        <authorList>
            <person name="Sun Z."/>
            <person name="Harris H.M."/>
            <person name="McCann A."/>
            <person name="Guo C."/>
            <person name="Argimon S."/>
            <person name="Zhang W."/>
            <person name="Yang X."/>
            <person name="Jeffery I.B."/>
            <person name="Cooney J.C."/>
            <person name="Kagawa T.F."/>
            <person name="Liu W."/>
            <person name="Song Y."/>
            <person name="Salvetti E."/>
            <person name="Wrobel A."/>
            <person name="Rasinkangas P."/>
            <person name="Parkhill J."/>
            <person name="Rea M.C."/>
            <person name="O'Sullivan O."/>
            <person name="Ritari J."/>
            <person name="Douillard F.P."/>
            <person name="Paul Ross R."/>
            <person name="Yang R."/>
            <person name="Briner A.E."/>
            <person name="Felis G.E."/>
            <person name="de Vos W.M."/>
            <person name="Barrangou R."/>
            <person name="Klaenhammer T.R."/>
            <person name="Caufield P.W."/>
            <person name="Cui Y."/>
            <person name="Zhang H."/>
            <person name="O'Toole P.W."/>
        </authorList>
    </citation>
    <scope>NUCLEOTIDE SEQUENCE [LARGE SCALE GENOMIC DNA]</scope>
    <source>
        <strain evidence="14 15">DSM 20593</strain>
    </source>
</reference>
<keyword evidence="4" id="KW-1003">Cell membrane</keyword>
<evidence type="ECO:0000256" key="8">
    <source>
        <dbReference type="PIRSR" id="PIRSR005091-1"/>
    </source>
</evidence>
<dbReference type="GO" id="GO:0005886">
    <property type="term" value="C:plasma membrane"/>
    <property type="evidence" value="ECO:0007669"/>
    <property type="project" value="UniProtKB-SubCell"/>
</dbReference>
<evidence type="ECO:0000256" key="2">
    <source>
        <dbReference type="ARBA" id="ARBA00004936"/>
    </source>
</evidence>
<accession>A0A0R2JC32</accession>
<feature type="domain" description="Sulfatase N-terminal" evidence="13">
    <location>
        <begin position="254"/>
        <end position="549"/>
    </location>
</feature>
<dbReference type="GO" id="GO:0046872">
    <property type="term" value="F:metal ion binding"/>
    <property type="evidence" value="ECO:0007669"/>
    <property type="project" value="UniProtKB-KW"/>
</dbReference>
<evidence type="ECO:0000256" key="4">
    <source>
        <dbReference type="ARBA" id="ARBA00022475"/>
    </source>
</evidence>
<dbReference type="InterPro" id="IPR000917">
    <property type="entry name" value="Sulfatase_N"/>
</dbReference>